<evidence type="ECO:0000313" key="4">
    <source>
        <dbReference type="EMBL" id="MCD1295737.1"/>
    </source>
</evidence>
<reference evidence="4 5" key="1">
    <citation type="submission" date="2017-11" db="EMBL/GenBank/DDBJ databases">
        <title>Isolation and Characterization of Family Methanocellaceae Species from Potential Methane Hydrate Area Offshore Southwestern Taiwan.</title>
        <authorList>
            <person name="Zhang W.-L."/>
            <person name="Chen W.-C."/>
            <person name="Lai M.-C."/>
            <person name="Chen S.-C."/>
        </authorList>
    </citation>
    <scope>NUCLEOTIDE SEQUENCE [LARGE SCALE GENOMIC DNA]</scope>
    <source>
        <strain evidence="4 5">CWC-04</strain>
    </source>
</reference>
<dbReference type="GO" id="GO:0000160">
    <property type="term" value="P:phosphorelay signal transduction system"/>
    <property type="evidence" value="ECO:0007669"/>
    <property type="project" value="InterPro"/>
</dbReference>
<sequence length="126" mass="13922">MGNKVLIIDDEKSICELVELALSGKGYEVKTAFRGEKGVDLVKEFSPDLILLDMLMPDIDGTEAARLIKKMEKGKDIPIILMSGRGTLESELDKTLFTAMLNKPFSIADLVRAVDKHTKNKTANKV</sequence>
<dbReference type="RefSeq" id="WP_230742594.1">
    <property type="nucleotide sequence ID" value="NZ_PGCK01000010.1"/>
</dbReference>
<proteinExistence type="predicted"/>
<dbReference type="PANTHER" id="PTHR44591:SF3">
    <property type="entry name" value="RESPONSE REGULATORY DOMAIN-CONTAINING PROTEIN"/>
    <property type="match status" value="1"/>
</dbReference>
<evidence type="ECO:0000259" key="3">
    <source>
        <dbReference type="PROSITE" id="PS50110"/>
    </source>
</evidence>
<keyword evidence="1 2" id="KW-0597">Phosphoprotein</keyword>
<dbReference type="AlphaFoldDB" id="A0AAP2W6W6"/>
<name>A0AAP2W6W6_9EURY</name>
<dbReference type="InterPro" id="IPR011006">
    <property type="entry name" value="CheY-like_superfamily"/>
</dbReference>
<accession>A0AAP2W6W6</accession>
<protein>
    <submittedName>
        <fullName evidence="4">Response regulator</fullName>
    </submittedName>
</protein>
<feature type="modified residue" description="4-aspartylphosphate" evidence="2">
    <location>
        <position position="53"/>
    </location>
</feature>
<feature type="domain" description="Response regulatory" evidence="3">
    <location>
        <begin position="4"/>
        <end position="118"/>
    </location>
</feature>
<dbReference type="Pfam" id="PF00072">
    <property type="entry name" value="Response_reg"/>
    <property type="match status" value="1"/>
</dbReference>
<dbReference type="SMART" id="SM00448">
    <property type="entry name" value="REC"/>
    <property type="match status" value="1"/>
</dbReference>
<dbReference type="Gene3D" id="3.40.50.2300">
    <property type="match status" value="1"/>
</dbReference>
<evidence type="ECO:0000313" key="5">
    <source>
        <dbReference type="Proteomes" id="UP001320159"/>
    </source>
</evidence>
<comment type="caution">
    <text evidence="4">The sequence shown here is derived from an EMBL/GenBank/DDBJ whole genome shotgun (WGS) entry which is preliminary data.</text>
</comment>
<dbReference type="SUPFAM" id="SSF52172">
    <property type="entry name" value="CheY-like"/>
    <property type="match status" value="1"/>
</dbReference>
<keyword evidence="5" id="KW-1185">Reference proteome</keyword>
<dbReference type="InterPro" id="IPR050595">
    <property type="entry name" value="Bact_response_regulator"/>
</dbReference>
<dbReference type="PANTHER" id="PTHR44591">
    <property type="entry name" value="STRESS RESPONSE REGULATOR PROTEIN 1"/>
    <property type="match status" value="1"/>
</dbReference>
<dbReference type="Proteomes" id="UP001320159">
    <property type="component" value="Unassembled WGS sequence"/>
</dbReference>
<gene>
    <name evidence="4" type="ORF">CUJ83_12080</name>
</gene>
<dbReference type="EMBL" id="PGCK01000010">
    <property type="protein sequence ID" value="MCD1295737.1"/>
    <property type="molecule type" value="Genomic_DNA"/>
</dbReference>
<dbReference type="CDD" id="cd17574">
    <property type="entry name" value="REC_OmpR"/>
    <property type="match status" value="1"/>
</dbReference>
<dbReference type="InterPro" id="IPR001789">
    <property type="entry name" value="Sig_transdc_resp-reg_receiver"/>
</dbReference>
<organism evidence="4 5">
    <name type="scientific">Methanooceanicella nereidis</name>
    <dbReference type="NCBI Taxonomy" id="2052831"/>
    <lineage>
        <taxon>Archaea</taxon>
        <taxon>Methanobacteriati</taxon>
        <taxon>Methanobacteriota</taxon>
        <taxon>Stenosarchaea group</taxon>
        <taxon>Methanomicrobia</taxon>
        <taxon>Methanocellales</taxon>
        <taxon>Methanocellaceae</taxon>
        <taxon>Methanooceanicella</taxon>
    </lineage>
</organism>
<evidence type="ECO:0000256" key="1">
    <source>
        <dbReference type="ARBA" id="ARBA00022553"/>
    </source>
</evidence>
<evidence type="ECO:0000256" key="2">
    <source>
        <dbReference type="PROSITE-ProRule" id="PRU00169"/>
    </source>
</evidence>
<dbReference type="PROSITE" id="PS50110">
    <property type="entry name" value="RESPONSE_REGULATORY"/>
    <property type="match status" value="1"/>
</dbReference>